<dbReference type="EMBL" id="QUMQ01000001">
    <property type="protein sequence ID" value="REF99994.1"/>
    <property type="molecule type" value="Genomic_DNA"/>
</dbReference>
<dbReference type="Pfam" id="PF11611">
    <property type="entry name" value="DUF4352"/>
    <property type="match status" value="1"/>
</dbReference>
<protein>
    <submittedName>
        <fullName evidence="3">Uncharacterized protein DUF4352</fullName>
    </submittedName>
</protein>
<dbReference type="OrthoDB" id="3430849at2"/>
<dbReference type="InterPro" id="IPR029050">
    <property type="entry name" value="Immunoprotect_excell_Ig-like"/>
</dbReference>
<name>A0A3D9ZTQ5_9ACTN</name>
<keyword evidence="4" id="KW-1185">Reference proteome</keyword>
<keyword evidence="1" id="KW-0732">Signal</keyword>
<dbReference type="Proteomes" id="UP000256913">
    <property type="component" value="Unassembled WGS sequence"/>
</dbReference>
<reference evidence="3 4" key="1">
    <citation type="submission" date="2018-08" db="EMBL/GenBank/DDBJ databases">
        <title>Sequencing the genomes of 1000 actinobacteria strains.</title>
        <authorList>
            <person name="Klenk H.-P."/>
        </authorList>
    </citation>
    <scope>NUCLEOTIDE SEQUENCE [LARGE SCALE GENOMIC DNA]</scope>
    <source>
        <strain evidence="3 4">DSM 44099</strain>
    </source>
</reference>
<proteinExistence type="predicted"/>
<dbReference type="Gene3D" id="2.60.40.1240">
    <property type="match status" value="1"/>
</dbReference>
<evidence type="ECO:0000313" key="4">
    <source>
        <dbReference type="Proteomes" id="UP000256913"/>
    </source>
</evidence>
<sequence length="225" mass="23189">MPASGGSPCFIATVTYQPPQPPPNYGSGFPPSGGVPHFGQPPVKKRRKTPWIVGGVALLALCCGGVGIAALNSGGDDEPATDTAAVAEGNTKAAPGLNQAARDGKFEFKVSKVKCGAATIGPELLKQEAQGVFCLVDVTVRNIGNKAQLFDGSSQKAFDGDGTEFSHDSAAALYANDGTDVFLEEINPGNRINGTLVYDVPKGTKLTTIELHDSPFSGGVTVRLS</sequence>
<evidence type="ECO:0000259" key="2">
    <source>
        <dbReference type="Pfam" id="PF11611"/>
    </source>
</evidence>
<evidence type="ECO:0000256" key="1">
    <source>
        <dbReference type="ARBA" id="ARBA00022729"/>
    </source>
</evidence>
<gene>
    <name evidence="3" type="ORF">DFJ67_6041</name>
</gene>
<accession>A0A3D9ZTQ5</accession>
<comment type="caution">
    <text evidence="3">The sequence shown here is derived from an EMBL/GenBank/DDBJ whole genome shotgun (WGS) entry which is preliminary data.</text>
</comment>
<organism evidence="3 4">
    <name type="scientific">Asanoa ferruginea</name>
    <dbReference type="NCBI Taxonomy" id="53367"/>
    <lineage>
        <taxon>Bacteria</taxon>
        <taxon>Bacillati</taxon>
        <taxon>Actinomycetota</taxon>
        <taxon>Actinomycetes</taxon>
        <taxon>Micromonosporales</taxon>
        <taxon>Micromonosporaceae</taxon>
        <taxon>Asanoa</taxon>
    </lineage>
</organism>
<evidence type="ECO:0000313" key="3">
    <source>
        <dbReference type="EMBL" id="REF99994.1"/>
    </source>
</evidence>
<feature type="domain" description="DUF4352" evidence="2">
    <location>
        <begin position="96"/>
        <end position="219"/>
    </location>
</feature>
<dbReference type="InterPro" id="IPR029051">
    <property type="entry name" value="DUF4352"/>
</dbReference>
<dbReference type="AlphaFoldDB" id="A0A3D9ZTQ5"/>